<accession>A0A933SAA5</accession>
<evidence type="ECO:0000313" key="3">
    <source>
        <dbReference type="Proteomes" id="UP000696931"/>
    </source>
</evidence>
<reference evidence="2" key="1">
    <citation type="submission" date="2020-07" db="EMBL/GenBank/DDBJ databases">
        <title>Huge and variable diversity of episymbiotic CPR bacteria and DPANN archaea in groundwater ecosystems.</title>
        <authorList>
            <person name="He C.Y."/>
            <person name="Keren R."/>
            <person name="Whittaker M."/>
            <person name="Farag I.F."/>
            <person name="Doudna J."/>
            <person name="Cate J.H.D."/>
            <person name="Banfield J.F."/>
        </authorList>
    </citation>
    <scope>NUCLEOTIDE SEQUENCE</scope>
    <source>
        <strain evidence="2">NC_groundwater_1813_Pr3_B-0.1um_71_17</strain>
    </source>
</reference>
<proteinExistence type="predicted"/>
<dbReference type="Proteomes" id="UP000696931">
    <property type="component" value="Unassembled WGS sequence"/>
</dbReference>
<organism evidence="2 3">
    <name type="scientific">Eiseniibacteriota bacterium</name>
    <dbReference type="NCBI Taxonomy" id="2212470"/>
    <lineage>
        <taxon>Bacteria</taxon>
        <taxon>Candidatus Eiseniibacteriota</taxon>
    </lineage>
</organism>
<gene>
    <name evidence="2" type="ORF">HZA61_00640</name>
</gene>
<sequence>MQIHNLVVARYLDGRILKGVTNDFSPNRPGFHIEVDGTGEVVELRCRQLKALFFVKSFAGDPARQDVRGFVHGPAETAQGRKVAVRFRDGEFVCGYTLSWSPDREGFFLFPADVDSNNQRIYVISVATDEVKAGPQAEALANRMLADETARLGNATPGTATHAAPAYGTGAPSHASAPIARPSALGPRPSTLAPRPSGLFPAGNSTIGPRPSALRPRPRTDAA</sequence>
<name>A0A933SAA5_UNCEI</name>
<evidence type="ECO:0000313" key="2">
    <source>
        <dbReference type="EMBL" id="MBI5167970.1"/>
    </source>
</evidence>
<dbReference type="AlphaFoldDB" id="A0A933SAA5"/>
<feature type="region of interest" description="Disordered" evidence="1">
    <location>
        <begin position="153"/>
        <end position="223"/>
    </location>
</feature>
<evidence type="ECO:0000256" key="1">
    <source>
        <dbReference type="SAM" id="MobiDB-lite"/>
    </source>
</evidence>
<dbReference type="InterPro" id="IPR054251">
    <property type="entry name" value="DUF6982"/>
</dbReference>
<comment type="caution">
    <text evidence="2">The sequence shown here is derived from an EMBL/GenBank/DDBJ whole genome shotgun (WGS) entry which is preliminary data.</text>
</comment>
<feature type="compositionally biased region" description="Low complexity" evidence="1">
    <location>
        <begin position="155"/>
        <end position="172"/>
    </location>
</feature>
<dbReference type="EMBL" id="JACRIW010000006">
    <property type="protein sequence ID" value="MBI5167970.1"/>
    <property type="molecule type" value="Genomic_DNA"/>
</dbReference>
<dbReference type="Pfam" id="PF22478">
    <property type="entry name" value="DUF6982"/>
    <property type="match status" value="1"/>
</dbReference>
<protein>
    <submittedName>
        <fullName evidence="2">Uncharacterized protein</fullName>
    </submittedName>
</protein>